<organism evidence="2">
    <name type="scientific">Timema tahoe</name>
    <dbReference type="NCBI Taxonomy" id="61484"/>
    <lineage>
        <taxon>Eukaryota</taxon>
        <taxon>Metazoa</taxon>
        <taxon>Ecdysozoa</taxon>
        <taxon>Arthropoda</taxon>
        <taxon>Hexapoda</taxon>
        <taxon>Insecta</taxon>
        <taxon>Pterygota</taxon>
        <taxon>Neoptera</taxon>
        <taxon>Polyneoptera</taxon>
        <taxon>Phasmatodea</taxon>
        <taxon>Timematodea</taxon>
        <taxon>Timematoidea</taxon>
        <taxon>Timematidae</taxon>
        <taxon>Timema</taxon>
    </lineage>
</organism>
<feature type="region of interest" description="Disordered" evidence="1">
    <location>
        <begin position="1"/>
        <end position="22"/>
    </location>
</feature>
<reference evidence="2" key="1">
    <citation type="submission" date="2020-11" db="EMBL/GenBank/DDBJ databases">
        <authorList>
            <person name="Tran Van P."/>
        </authorList>
    </citation>
    <scope>NUCLEOTIDE SEQUENCE</scope>
</reference>
<dbReference type="AlphaFoldDB" id="A0A7R9IFX1"/>
<evidence type="ECO:0000256" key="1">
    <source>
        <dbReference type="SAM" id="MobiDB-lite"/>
    </source>
</evidence>
<dbReference type="EMBL" id="OE001816">
    <property type="protein sequence ID" value="CAD7457637.1"/>
    <property type="molecule type" value="Genomic_DNA"/>
</dbReference>
<accession>A0A7R9IFX1</accession>
<feature type="compositionally biased region" description="Basic and acidic residues" evidence="1">
    <location>
        <begin position="1"/>
        <end position="11"/>
    </location>
</feature>
<name>A0A7R9IFX1_9NEOP</name>
<proteinExistence type="predicted"/>
<sequence length="171" mass="18663">MCGWSNRDRVGENISQGQSGGEHITGTVVASSAYPGNTTLHDTDKFPCEMCRAESMYDWSNRDRVGENISQTSLSLLTRILIPRPQDDVTMVSNVPGPTTLLDATTGVLAVIQSPNISGEFRHGSVDIAYKSRQRTPGRRLDALIRTCKSRVSTPLDNVSTVLTLPASRRT</sequence>
<protein>
    <submittedName>
        <fullName evidence="2">Uncharacterized protein</fullName>
    </submittedName>
</protein>
<evidence type="ECO:0000313" key="2">
    <source>
        <dbReference type="EMBL" id="CAD7457637.1"/>
    </source>
</evidence>
<gene>
    <name evidence="2" type="ORF">TTEB3V08_LOCUS5629</name>
</gene>